<dbReference type="InterPro" id="IPR045948">
    <property type="entry name" value="DUF6368"/>
</dbReference>
<dbReference type="RefSeq" id="WP_189008801.1">
    <property type="nucleotide sequence ID" value="NZ_BMOD01000040.1"/>
</dbReference>
<protein>
    <recommendedName>
        <fullName evidence="3">Suppressor of fused-like domain-containing protein</fullName>
    </recommendedName>
</protein>
<evidence type="ECO:0008006" key="3">
    <source>
        <dbReference type="Google" id="ProtNLM"/>
    </source>
</evidence>
<gene>
    <name evidence="1" type="ORF">GCM10008938_49820</name>
</gene>
<keyword evidence="2" id="KW-1185">Reference proteome</keyword>
<reference evidence="2" key="1">
    <citation type="journal article" date="2019" name="Int. J. Syst. Evol. Microbiol.">
        <title>The Global Catalogue of Microorganisms (GCM) 10K type strain sequencing project: providing services to taxonomists for standard genome sequencing and annotation.</title>
        <authorList>
            <consortium name="The Broad Institute Genomics Platform"/>
            <consortium name="The Broad Institute Genome Sequencing Center for Infectious Disease"/>
            <person name="Wu L."/>
            <person name="Ma J."/>
        </authorList>
    </citation>
    <scope>NUCLEOTIDE SEQUENCE [LARGE SCALE GENOMIC DNA]</scope>
    <source>
        <strain evidence="2">JCM 14370</strain>
    </source>
</reference>
<accession>A0ABQ2DHW8</accession>
<comment type="caution">
    <text evidence="1">The sequence shown here is derived from an EMBL/GenBank/DDBJ whole genome shotgun (WGS) entry which is preliminary data.</text>
</comment>
<dbReference type="Proteomes" id="UP000632222">
    <property type="component" value="Unassembled WGS sequence"/>
</dbReference>
<evidence type="ECO:0000313" key="1">
    <source>
        <dbReference type="EMBL" id="GGJ57762.1"/>
    </source>
</evidence>
<sequence>MVEVDVSILFHQDLEAIQADLFQFFQKFGGLSKQGHNHHLLTLYEFDLQKDLVLEWPITLAVSLYPHASGKLEEDLHYFETHVGFQPGSCVTLGTVTRHPQAIPVVYGLTLALARAFSGVVEVDDPLMDRGLEERDWQTGFARLQKQFVPHPGQMWAAPYLTADEEIWFFAVLDADFLEWLLSQNNRWPLLGR</sequence>
<name>A0ABQ2DHW8_9DEIO</name>
<dbReference type="Pfam" id="PF19895">
    <property type="entry name" value="DUF6368"/>
    <property type="match status" value="1"/>
</dbReference>
<evidence type="ECO:0000313" key="2">
    <source>
        <dbReference type="Proteomes" id="UP000632222"/>
    </source>
</evidence>
<proteinExistence type="predicted"/>
<organism evidence="1 2">
    <name type="scientific">Deinococcus roseus</name>
    <dbReference type="NCBI Taxonomy" id="392414"/>
    <lineage>
        <taxon>Bacteria</taxon>
        <taxon>Thermotogati</taxon>
        <taxon>Deinococcota</taxon>
        <taxon>Deinococci</taxon>
        <taxon>Deinococcales</taxon>
        <taxon>Deinococcaceae</taxon>
        <taxon>Deinococcus</taxon>
    </lineage>
</organism>
<dbReference type="EMBL" id="BMOD01000040">
    <property type="protein sequence ID" value="GGJ57762.1"/>
    <property type="molecule type" value="Genomic_DNA"/>
</dbReference>